<evidence type="ECO:0000259" key="2">
    <source>
        <dbReference type="PROSITE" id="PS50222"/>
    </source>
</evidence>
<dbReference type="SUPFAM" id="SSF47473">
    <property type="entry name" value="EF-hand"/>
    <property type="match status" value="1"/>
</dbReference>
<keyword evidence="4" id="KW-1185">Reference proteome</keyword>
<dbReference type="Pfam" id="PF13499">
    <property type="entry name" value="EF-hand_7"/>
    <property type="match status" value="1"/>
</dbReference>
<dbReference type="InterPro" id="IPR011992">
    <property type="entry name" value="EF-hand-dom_pair"/>
</dbReference>
<dbReference type="SMART" id="SM00054">
    <property type="entry name" value="EFh"/>
    <property type="match status" value="4"/>
</dbReference>
<dbReference type="PROSITE" id="PS50222">
    <property type="entry name" value="EF_HAND_2"/>
    <property type="match status" value="3"/>
</dbReference>
<evidence type="ECO:0000313" key="4">
    <source>
        <dbReference type="Proteomes" id="UP000199691"/>
    </source>
</evidence>
<reference evidence="4" key="1">
    <citation type="submission" date="2016-10" db="EMBL/GenBank/DDBJ databases">
        <authorList>
            <person name="Varghese N."/>
            <person name="Submissions S."/>
        </authorList>
    </citation>
    <scope>NUCLEOTIDE SEQUENCE [LARGE SCALE GENOMIC DNA]</scope>
    <source>
        <strain evidence="4">CGMCC 4.6609</strain>
    </source>
</reference>
<proteinExistence type="predicted"/>
<dbReference type="EMBL" id="FNIX01000015">
    <property type="protein sequence ID" value="SDP80098.1"/>
    <property type="molecule type" value="Genomic_DNA"/>
</dbReference>
<dbReference type="Gene3D" id="1.10.238.10">
    <property type="entry name" value="EF-hand"/>
    <property type="match status" value="1"/>
</dbReference>
<dbReference type="InterPro" id="IPR018247">
    <property type="entry name" value="EF_Hand_1_Ca_BS"/>
</dbReference>
<feature type="domain" description="EF-hand" evidence="2">
    <location>
        <begin position="5"/>
        <end position="40"/>
    </location>
</feature>
<dbReference type="AlphaFoldDB" id="A0A1H0VPI6"/>
<protein>
    <submittedName>
        <fullName evidence="3">Ca2+-binding protein, EF-hand superfamily</fullName>
    </submittedName>
</protein>
<dbReference type="InterPro" id="IPR002048">
    <property type="entry name" value="EF_hand_dom"/>
</dbReference>
<dbReference type="PANTHER" id="PTHR19972:SF10">
    <property type="entry name" value="CALBINDIN-32"/>
    <property type="match status" value="1"/>
</dbReference>
<gene>
    <name evidence="3" type="ORF">SAMN05421507_11530</name>
</gene>
<evidence type="ECO:0000256" key="1">
    <source>
        <dbReference type="ARBA" id="ARBA00022837"/>
    </source>
</evidence>
<dbReference type="GO" id="GO:0051480">
    <property type="term" value="P:regulation of cytosolic calcium ion concentration"/>
    <property type="evidence" value="ECO:0007669"/>
    <property type="project" value="TreeGrafter"/>
</dbReference>
<dbReference type="GO" id="GO:0005829">
    <property type="term" value="C:cytosol"/>
    <property type="evidence" value="ECO:0007669"/>
    <property type="project" value="TreeGrafter"/>
</dbReference>
<sequence>MTSSLQEQKRDMLFSKLDRNNDGAIDESDIQAHISGFLTDFQVPPDSPQARDIHESGAALWRQLNHADADGNRVITREEYVAAIDNDTVEQIYVSMNDSFFKIIDSDGDGRVTEEELAHALRRDGIAGGDVHAAFQKLDTDGDGHITKEEWNKATREMLLSSDPNAAGSVLLGV</sequence>
<dbReference type="Proteomes" id="UP000199691">
    <property type="component" value="Unassembled WGS sequence"/>
</dbReference>
<dbReference type="InterPro" id="IPR051001">
    <property type="entry name" value="Calbindin_Ca-bind"/>
</dbReference>
<dbReference type="GO" id="GO:0005509">
    <property type="term" value="F:calcium ion binding"/>
    <property type="evidence" value="ECO:0007669"/>
    <property type="project" value="InterPro"/>
</dbReference>
<feature type="domain" description="EF-hand" evidence="2">
    <location>
        <begin position="55"/>
        <end position="90"/>
    </location>
</feature>
<evidence type="ECO:0000313" key="3">
    <source>
        <dbReference type="EMBL" id="SDP80098.1"/>
    </source>
</evidence>
<feature type="domain" description="EF-hand" evidence="2">
    <location>
        <begin position="126"/>
        <end position="161"/>
    </location>
</feature>
<dbReference type="STRING" id="641025.SAMN05421507_11530"/>
<organism evidence="3 4">
    <name type="scientific">Lentzea jiangxiensis</name>
    <dbReference type="NCBI Taxonomy" id="641025"/>
    <lineage>
        <taxon>Bacteria</taxon>
        <taxon>Bacillati</taxon>
        <taxon>Actinomycetota</taxon>
        <taxon>Actinomycetes</taxon>
        <taxon>Pseudonocardiales</taxon>
        <taxon>Pseudonocardiaceae</taxon>
        <taxon>Lentzea</taxon>
    </lineage>
</organism>
<name>A0A1H0VPI6_9PSEU</name>
<dbReference type="PROSITE" id="PS00018">
    <property type="entry name" value="EF_HAND_1"/>
    <property type="match status" value="3"/>
</dbReference>
<dbReference type="Pfam" id="PF13202">
    <property type="entry name" value="EF-hand_5"/>
    <property type="match status" value="1"/>
</dbReference>
<dbReference type="CDD" id="cd00051">
    <property type="entry name" value="EFh"/>
    <property type="match status" value="1"/>
</dbReference>
<dbReference type="RefSeq" id="WP_176960013.1">
    <property type="nucleotide sequence ID" value="NZ_FNIX01000015.1"/>
</dbReference>
<dbReference type="PANTHER" id="PTHR19972">
    <property type="entry name" value="CALBINDIN"/>
    <property type="match status" value="1"/>
</dbReference>
<accession>A0A1H0VPI6</accession>
<keyword evidence="1" id="KW-0106">Calcium</keyword>